<name>H1PQL3_9FUSO</name>
<protein>
    <submittedName>
        <fullName evidence="1">Uncharacterized protein</fullName>
    </submittedName>
</protein>
<dbReference type="Proteomes" id="UP000003233">
    <property type="component" value="Unassembled WGS sequence"/>
</dbReference>
<keyword evidence="2" id="KW-1185">Reference proteome</keyword>
<dbReference type="HOGENOM" id="CLU_2105428_0_0_0"/>
<evidence type="ECO:0000313" key="1">
    <source>
        <dbReference type="EMBL" id="EHO83688.1"/>
    </source>
</evidence>
<comment type="caution">
    <text evidence="1">The sequence shown here is derived from an EMBL/GenBank/DDBJ whole genome shotgun (WGS) entry which is preliminary data.</text>
</comment>
<dbReference type="BioCyc" id="FSP457404-HMP:GTSQ-708-MONOMER"/>
<organism evidence="1 2">
    <name type="scientific">Fusobacterium ulcerans 12-1B</name>
    <dbReference type="NCBI Taxonomy" id="457404"/>
    <lineage>
        <taxon>Bacteria</taxon>
        <taxon>Fusobacteriati</taxon>
        <taxon>Fusobacteriota</taxon>
        <taxon>Fusobacteriia</taxon>
        <taxon>Fusobacteriales</taxon>
        <taxon>Fusobacteriaceae</taxon>
        <taxon>Fusobacterium</taxon>
    </lineage>
</organism>
<dbReference type="EMBL" id="AGWJ02000002">
    <property type="protein sequence ID" value="EHO83688.1"/>
    <property type="molecule type" value="Genomic_DNA"/>
</dbReference>
<dbReference type="AlphaFoldDB" id="H1PQL3"/>
<proteinExistence type="predicted"/>
<evidence type="ECO:0000313" key="2">
    <source>
        <dbReference type="Proteomes" id="UP000003233"/>
    </source>
</evidence>
<accession>H1PQL3</accession>
<dbReference type="RefSeq" id="WP_008696096.1">
    <property type="nucleotide sequence ID" value="NZ_KE161007.1"/>
</dbReference>
<dbReference type="PATRIC" id="fig|457404.5.peg.556"/>
<sequence length="115" mass="13847">MVTKHIKNYEEIEFFLFESLKYTKADLITLEDWEKDFLYERARELKIDNLGTWFESFYATYKKRKPTYSNCKKVIDITERVTYRSLSELAITKKVSLNTLRKIVKENPDKYKIAA</sequence>
<gene>
    <name evidence="1" type="ORF">HMPREF0402_00706</name>
</gene>
<reference evidence="1 2" key="1">
    <citation type="submission" date="2012-07" db="EMBL/GenBank/DDBJ databases">
        <title>The Genome Sequence of Fusobacterium ulcerans 12_1B.</title>
        <authorList>
            <consortium name="The Broad Institute Genome Sequencing Platform"/>
            <person name="Earl A."/>
            <person name="Ward D."/>
            <person name="Feldgarden M."/>
            <person name="Gevers D."/>
            <person name="Strauss J."/>
            <person name="Ambrose C.E."/>
            <person name="Allen-Vercoe E."/>
            <person name="Walker B."/>
            <person name="Young S.K."/>
            <person name="Zeng Q."/>
            <person name="Gargeya S."/>
            <person name="Fitzgerald M."/>
            <person name="Haas B."/>
            <person name="Abouelleil A."/>
            <person name="Alvarado L."/>
            <person name="Arachchi H.M."/>
            <person name="Berlin A.M."/>
            <person name="Chapman S.B."/>
            <person name="Goldberg J."/>
            <person name="Griggs A."/>
            <person name="Gujja S."/>
            <person name="Hansen M."/>
            <person name="Howarth C."/>
            <person name="Imamovic A."/>
            <person name="Larimer J."/>
            <person name="McCowen C."/>
            <person name="Montmayeur A."/>
            <person name="Murphy C."/>
            <person name="Neiman D."/>
            <person name="Pearson M."/>
            <person name="Priest M."/>
            <person name="Roberts A."/>
            <person name="Saif S."/>
            <person name="Shea T."/>
            <person name="Sisk P."/>
            <person name="Sykes S."/>
            <person name="Wortman J."/>
            <person name="Nusbaum C."/>
            <person name="Birren B."/>
        </authorList>
    </citation>
    <scope>NUCLEOTIDE SEQUENCE [LARGE SCALE GENOMIC DNA]</scope>
    <source>
        <strain evidence="1 2">12_1B</strain>
    </source>
</reference>